<dbReference type="SUPFAM" id="SSF48013">
    <property type="entry name" value="NusB-like"/>
    <property type="match status" value="1"/>
</dbReference>
<name>A0ABU5VR51_9BACT</name>
<evidence type="ECO:0000256" key="3">
    <source>
        <dbReference type="ARBA" id="ARBA00022884"/>
    </source>
</evidence>
<organism evidence="7 8">
    <name type="scientific">Bacteriovorax antarcticus</name>
    <dbReference type="NCBI Taxonomy" id="3088717"/>
    <lineage>
        <taxon>Bacteria</taxon>
        <taxon>Pseudomonadati</taxon>
        <taxon>Bdellovibrionota</taxon>
        <taxon>Bacteriovoracia</taxon>
        <taxon>Bacteriovoracales</taxon>
        <taxon>Bacteriovoracaceae</taxon>
        <taxon>Bacteriovorax</taxon>
    </lineage>
</organism>
<evidence type="ECO:0000256" key="1">
    <source>
        <dbReference type="ARBA" id="ARBA00005952"/>
    </source>
</evidence>
<dbReference type="PANTHER" id="PTHR11078">
    <property type="entry name" value="N UTILIZATION SUBSTANCE PROTEIN B-RELATED"/>
    <property type="match status" value="1"/>
</dbReference>
<keyword evidence="2" id="KW-0889">Transcription antitermination</keyword>
<dbReference type="Gene3D" id="1.10.940.10">
    <property type="entry name" value="NusB-like"/>
    <property type="match status" value="1"/>
</dbReference>
<reference evidence="7 8" key="1">
    <citation type="submission" date="2023-11" db="EMBL/GenBank/DDBJ databases">
        <title>A Novel Polar Bacteriovorax (B. antarcticus) Isolated from the Biocrust in Antarctica.</title>
        <authorList>
            <person name="Mun W."/>
            <person name="Choi S.Y."/>
            <person name="Mitchell R.J."/>
        </authorList>
    </citation>
    <scope>NUCLEOTIDE SEQUENCE [LARGE SCALE GENOMIC DNA]</scope>
    <source>
        <strain evidence="7 8">PP10</strain>
    </source>
</reference>
<dbReference type="InterPro" id="IPR006027">
    <property type="entry name" value="NusB_RsmB_TIM44"/>
</dbReference>
<keyword evidence="4" id="KW-0805">Transcription regulation</keyword>
<keyword evidence="3" id="KW-0694">RNA-binding</keyword>
<dbReference type="Proteomes" id="UP001302274">
    <property type="component" value="Unassembled WGS sequence"/>
</dbReference>
<keyword evidence="5" id="KW-0804">Transcription</keyword>
<dbReference type="PANTHER" id="PTHR11078:SF3">
    <property type="entry name" value="ANTITERMINATION NUSB DOMAIN-CONTAINING PROTEIN"/>
    <property type="match status" value="1"/>
</dbReference>
<evidence type="ECO:0000259" key="6">
    <source>
        <dbReference type="Pfam" id="PF01029"/>
    </source>
</evidence>
<sequence>MTTNNNATSKRSLGREYAFKFIYKHLLNDFAEEKNDIVNDSRALNDALNLFDVSFHEEDNEHPDNTIDIHTKMFAKELILGSLKNEAENSKLIEKYLTNNNLQKVDRMNLAVLLLGAFEIQNDRETSPGVFINEYVNVAKKYCPNDSHGFINSVLDKIAKG</sequence>
<dbReference type="Pfam" id="PF01029">
    <property type="entry name" value="NusB"/>
    <property type="match status" value="1"/>
</dbReference>
<dbReference type="NCBIfam" id="TIGR01951">
    <property type="entry name" value="nusB"/>
    <property type="match status" value="1"/>
</dbReference>
<evidence type="ECO:0000256" key="2">
    <source>
        <dbReference type="ARBA" id="ARBA00022814"/>
    </source>
</evidence>
<evidence type="ECO:0000256" key="5">
    <source>
        <dbReference type="ARBA" id="ARBA00023163"/>
    </source>
</evidence>
<feature type="domain" description="NusB/RsmB/TIM44" evidence="6">
    <location>
        <begin position="15"/>
        <end position="160"/>
    </location>
</feature>
<evidence type="ECO:0000256" key="4">
    <source>
        <dbReference type="ARBA" id="ARBA00023015"/>
    </source>
</evidence>
<proteinExistence type="inferred from homology"/>
<dbReference type="RefSeq" id="WP_323575082.1">
    <property type="nucleotide sequence ID" value="NZ_JAYGJQ010000001.1"/>
</dbReference>
<dbReference type="InterPro" id="IPR035926">
    <property type="entry name" value="NusB-like_sf"/>
</dbReference>
<evidence type="ECO:0000313" key="7">
    <source>
        <dbReference type="EMBL" id="MEA9355522.1"/>
    </source>
</evidence>
<dbReference type="InterPro" id="IPR011605">
    <property type="entry name" value="NusB_fam"/>
</dbReference>
<accession>A0ABU5VR51</accession>
<comment type="caution">
    <text evidence="7">The sequence shown here is derived from an EMBL/GenBank/DDBJ whole genome shotgun (WGS) entry which is preliminary data.</text>
</comment>
<evidence type="ECO:0000313" key="8">
    <source>
        <dbReference type="Proteomes" id="UP001302274"/>
    </source>
</evidence>
<comment type="similarity">
    <text evidence="1">Belongs to the NusB family.</text>
</comment>
<dbReference type="EMBL" id="JAYGJQ010000001">
    <property type="protein sequence ID" value="MEA9355522.1"/>
    <property type="molecule type" value="Genomic_DNA"/>
</dbReference>
<gene>
    <name evidence="7" type="primary">nusB</name>
    <name evidence="7" type="ORF">SHI21_04900</name>
</gene>
<protein>
    <submittedName>
        <fullName evidence="7">Transcription antitermination factor NusB</fullName>
    </submittedName>
</protein>
<keyword evidence="8" id="KW-1185">Reference proteome</keyword>